<dbReference type="EMBL" id="BQNB010020823">
    <property type="protein sequence ID" value="GJU00016.1"/>
    <property type="molecule type" value="Genomic_DNA"/>
</dbReference>
<organism evidence="2 3">
    <name type="scientific">Tanacetum coccineum</name>
    <dbReference type="NCBI Taxonomy" id="301880"/>
    <lineage>
        <taxon>Eukaryota</taxon>
        <taxon>Viridiplantae</taxon>
        <taxon>Streptophyta</taxon>
        <taxon>Embryophyta</taxon>
        <taxon>Tracheophyta</taxon>
        <taxon>Spermatophyta</taxon>
        <taxon>Magnoliopsida</taxon>
        <taxon>eudicotyledons</taxon>
        <taxon>Gunneridae</taxon>
        <taxon>Pentapetalae</taxon>
        <taxon>asterids</taxon>
        <taxon>campanulids</taxon>
        <taxon>Asterales</taxon>
        <taxon>Asteraceae</taxon>
        <taxon>Asteroideae</taxon>
        <taxon>Anthemideae</taxon>
        <taxon>Anthemidinae</taxon>
        <taxon>Tanacetum</taxon>
    </lineage>
</organism>
<name>A0ABQ5IJ01_9ASTR</name>
<feature type="compositionally biased region" description="Basic and acidic residues" evidence="1">
    <location>
        <begin position="222"/>
        <end position="231"/>
    </location>
</feature>
<protein>
    <submittedName>
        <fullName evidence="2">Uncharacterized protein</fullName>
    </submittedName>
</protein>
<accession>A0ABQ5IJ01</accession>
<evidence type="ECO:0000256" key="1">
    <source>
        <dbReference type="SAM" id="MobiDB-lite"/>
    </source>
</evidence>
<reference evidence="2" key="1">
    <citation type="journal article" date="2022" name="Int. J. Mol. Sci.">
        <title>Draft Genome of Tanacetum Coccineum: Genomic Comparison of Closely Related Tanacetum-Family Plants.</title>
        <authorList>
            <person name="Yamashiro T."/>
            <person name="Shiraishi A."/>
            <person name="Nakayama K."/>
            <person name="Satake H."/>
        </authorList>
    </citation>
    <scope>NUCLEOTIDE SEQUENCE</scope>
</reference>
<dbReference type="Proteomes" id="UP001151760">
    <property type="component" value="Unassembled WGS sequence"/>
</dbReference>
<proteinExistence type="predicted"/>
<feature type="compositionally biased region" description="Basic and acidic residues" evidence="1">
    <location>
        <begin position="276"/>
        <end position="291"/>
    </location>
</feature>
<keyword evidence="3" id="KW-1185">Reference proteome</keyword>
<reference evidence="2" key="2">
    <citation type="submission" date="2022-01" db="EMBL/GenBank/DDBJ databases">
        <authorList>
            <person name="Yamashiro T."/>
            <person name="Shiraishi A."/>
            <person name="Satake H."/>
            <person name="Nakayama K."/>
        </authorList>
    </citation>
    <scope>NUCLEOTIDE SEQUENCE</scope>
</reference>
<feature type="compositionally biased region" description="Polar residues" evidence="1">
    <location>
        <begin position="258"/>
        <end position="269"/>
    </location>
</feature>
<gene>
    <name evidence="2" type="ORF">Tco_1110354</name>
</gene>
<evidence type="ECO:0000313" key="2">
    <source>
        <dbReference type="EMBL" id="GJU00016.1"/>
    </source>
</evidence>
<evidence type="ECO:0000313" key="3">
    <source>
        <dbReference type="Proteomes" id="UP001151760"/>
    </source>
</evidence>
<feature type="compositionally biased region" description="Polar residues" evidence="1">
    <location>
        <begin position="232"/>
        <end position="242"/>
    </location>
</feature>
<feature type="region of interest" description="Disordered" evidence="1">
    <location>
        <begin position="198"/>
        <end position="293"/>
    </location>
</feature>
<comment type="caution">
    <text evidence="2">The sequence shown here is derived from an EMBL/GenBank/DDBJ whole genome shotgun (WGS) entry which is preliminary data.</text>
</comment>
<sequence>MADLYPKVQESLKFSTDEHVILEDPLSSTGTLSSMKNLEDANTIGDQFINDKSTDDEPGKLNAEAEVVSMFTVPIYQASSSVPPLSTPVIDLSPPKPTSSTTQTPISINLRSRVYTLEFRDLPHKIDEAVRENVKEAVQIALQAPLRDRFRDLSEEDIKEMLHQRMFETGSYKSLPEHIALYEALEASMERAQRDEFLAEKDKSRKRRRDDQDPPYPPDSDLTWKKSDTRDAPSSSSKQQSGPHAEQPVEDIPIPDSANISDSEDTNSAHLPKIKQRPEWLKPIPDDERPATPEPAWVIPTSHIPDAENNLANALASTYQAPVKNSLLEKTGDMRTFMNWYCQKMERPSLLKQIWKVKLMKSLNLSTRTSFIFSFRWKSVTNAYRINLMGKSKGDKSRFDISKPCLSVVHQGSGQALSISKMKAACYHDFGLELLILEHMWIDDVCTYDISASYGISHWWFNCQKFYIDRHTAESSRKVVRTHMRILSVVRIKAYSRYVYDYLKEITLRTTNHQEYTIAEKDFKNLYPSGFEDLNLLILQDFQLGIESYQKQLNLTKPGWDATGFEFKHDYTIIDSPCTVVFPVSNNEQKIMRFNEIYMFSDGTLTNIMEALDYRVKEYKVNRLNTGMNTRFWTDKDVERSKEFIHAIERKLKTRRIFWNLECFVGGRMEILLEPTSNKLMVGKLGDFKVHTLEDPILILEILSRRFFLRVNLPDHRSVLTEPEVQVKMEMEVPHSSGVYFITASSYSTDTSKELINAKMYVSKLPQL</sequence>